<organism evidence="7 8">
    <name type="scientific">Sessilibacter corallicola</name>
    <dbReference type="NCBI Taxonomy" id="2904075"/>
    <lineage>
        <taxon>Bacteria</taxon>
        <taxon>Pseudomonadati</taxon>
        <taxon>Pseudomonadota</taxon>
        <taxon>Gammaproteobacteria</taxon>
        <taxon>Cellvibrionales</taxon>
        <taxon>Cellvibrionaceae</taxon>
        <taxon>Sessilibacter</taxon>
    </lineage>
</organism>
<comment type="similarity">
    <text evidence="2">Belongs to the DUF177 domain family.</text>
</comment>
<reference evidence="7 8" key="1">
    <citation type="submission" date="2024-04" db="EMBL/GenBank/DDBJ databases">
        <title>Draft genome sequence of Sessilibacter corallicola NBRC 116591.</title>
        <authorList>
            <person name="Miyakawa T."/>
            <person name="Kusuya Y."/>
            <person name="Miura T."/>
        </authorList>
    </citation>
    <scope>NUCLEOTIDE SEQUENCE [LARGE SCALE GENOMIC DNA]</scope>
    <source>
        <strain evidence="7 8">KU-00831-HH</strain>
    </source>
</reference>
<proteinExistence type="inferred from homology"/>
<feature type="region of interest" description="Disordered" evidence="6">
    <location>
        <begin position="151"/>
        <end position="177"/>
    </location>
</feature>
<dbReference type="PANTHER" id="PTHR38099">
    <property type="entry name" value="LARGE RIBOSOMAL RNA SUBUNIT ACCUMULATION PROTEIN YCED"/>
    <property type="match status" value="1"/>
</dbReference>
<accession>A0ABQ0A975</accession>
<dbReference type="Proteomes" id="UP001465153">
    <property type="component" value="Unassembled WGS sequence"/>
</dbReference>
<evidence type="ECO:0000256" key="2">
    <source>
        <dbReference type="ARBA" id="ARBA00010740"/>
    </source>
</evidence>
<keyword evidence="8" id="KW-1185">Reference proteome</keyword>
<evidence type="ECO:0000256" key="4">
    <source>
        <dbReference type="ARBA" id="ARBA00022517"/>
    </source>
</evidence>
<dbReference type="Pfam" id="PF02620">
    <property type="entry name" value="YceD"/>
    <property type="match status" value="1"/>
</dbReference>
<gene>
    <name evidence="7" type="ORF">NBRC116591_20020</name>
</gene>
<protein>
    <recommendedName>
        <fullName evidence="3">Large ribosomal RNA subunit accumulation protein YceD</fullName>
    </recommendedName>
    <alternativeName>
        <fullName evidence="5">23S rRNA accumulation protein YceD</fullName>
    </alternativeName>
</protein>
<dbReference type="PANTHER" id="PTHR38099:SF1">
    <property type="entry name" value="LARGE RIBOSOMAL RNA SUBUNIT ACCUMULATION PROTEIN YCED"/>
    <property type="match status" value="1"/>
</dbReference>
<dbReference type="InterPro" id="IPR003772">
    <property type="entry name" value="YceD"/>
</dbReference>
<comment type="caution">
    <text evidence="7">The sequence shown here is derived from an EMBL/GenBank/DDBJ whole genome shotgun (WGS) entry which is preliminary data.</text>
</comment>
<comment type="function">
    <text evidence="1">Plays a role in synthesis, processing and/or stability of 23S rRNA.</text>
</comment>
<evidence type="ECO:0000313" key="8">
    <source>
        <dbReference type="Proteomes" id="UP001465153"/>
    </source>
</evidence>
<dbReference type="RefSeq" id="WP_353302864.1">
    <property type="nucleotide sequence ID" value="NZ_BAABWN010000006.1"/>
</dbReference>
<evidence type="ECO:0000256" key="3">
    <source>
        <dbReference type="ARBA" id="ARBA00015716"/>
    </source>
</evidence>
<keyword evidence="4" id="KW-0690">Ribosome biogenesis</keyword>
<evidence type="ECO:0000256" key="6">
    <source>
        <dbReference type="SAM" id="MobiDB-lite"/>
    </source>
</evidence>
<evidence type="ECO:0000256" key="5">
    <source>
        <dbReference type="ARBA" id="ARBA00031841"/>
    </source>
</evidence>
<evidence type="ECO:0000256" key="1">
    <source>
        <dbReference type="ARBA" id="ARBA00002868"/>
    </source>
</evidence>
<sequence length="177" mass="19556">MTQHTSRSSVPRFIDARKFAQQQGKIQGQLDLSSLPRILEVAQEKAGVVEVNLDFKIDDHGHSVVTGTIDTNFSVVCQRCLGPLPVSVSSDVNVAVTRDQADAKLLPRSLDPWIVEGESGDLHELIEEEILLELPMAPFHDYECVPDAMFSSGEEKQETKTTNPFSVLEQLKGSPKQ</sequence>
<name>A0ABQ0A975_9GAMM</name>
<evidence type="ECO:0000313" key="7">
    <source>
        <dbReference type="EMBL" id="GAA6168191.1"/>
    </source>
</evidence>
<dbReference type="InterPro" id="IPR039255">
    <property type="entry name" value="YceD_bac"/>
</dbReference>
<dbReference type="EMBL" id="BAABWN010000006">
    <property type="protein sequence ID" value="GAA6168191.1"/>
    <property type="molecule type" value="Genomic_DNA"/>
</dbReference>